<evidence type="ECO:0000256" key="2">
    <source>
        <dbReference type="ARBA" id="ARBA00022737"/>
    </source>
</evidence>
<dbReference type="EMBL" id="JACMSC010000003">
    <property type="protein sequence ID" value="KAG6527677.1"/>
    <property type="molecule type" value="Genomic_DNA"/>
</dbReference>
<dbReference type="Gene3D" id="1.25.40.10">
    <property type="entry name" value="Tetratricopeptide repeat domain"/>
    <property type="match status" value="1"/>
</dbReference>
<dbReference type="AlphaFoldDB" id="A0A8J5HYH6"/>
<dbReference type="Proteomes" id="UP000734854">
    <property type="component" value="Unassembled WGS sequence"/>
</dbReference>
<evidence type="ECO:0000313" key="5">
    <source>
        <dbReference type="Proteomes" id="UP000734854"/>
    </source>
</evidence>
<dbReference type="NCBIfam" id="TIGR00756">
    <property type="entry name" value="PPR"/>
    <property type="match status" value="2"/>
</dbReference>
<gene>
    <name evidence="4" type="ORF">ZIOFF_009803</name>
</gene>
<keyword evidence="2" id="KW-0677">Repeat</keyword>
<keyword evidence="5" id="KW-1185">Reference proteome</keyword>
<accession>A0A8J5HYH6</accession>
<dbReference type="InterPro" id="IPR011990">
    <property type="entry name" value="TPR-like_helical_dom_sf"/>
</dbReference>
<evidence type="ECO:0008006" key="6">
    <source>
        <dbReference type="Google" id="ProtNLM"/>
    </source>
</evidence>
<dbReference type="PROSITE" id="PS51375">
    <property type="entry name" value="PPR"/>
    <property type="match status" value="1"/>
</dbReference>
<protein>
    <recommendedName>
        <fullName evidence="6">Pentatricopeptide repeat-containing protein</fullName>
    </recommendedName>
</protein>
<dbReference type="Pfam" id="PF13041">
    <property type="entry name" value="PPR_2"/>
    <property type="match status" value="1"/>
</dbReference>
<comment type="similarity">
    <text evidence="1">Belongs to the PPR family. P subfamily.</text>
</comment>
<evidence type="ECO:0000256" key="1">
    <source>
        <dbReference type="ARBA" id="ARBA00007626"/>
    </source>
</evidence>
<dbReference type="InterPro" id="IPR002885">
    <property type="entry name" value="PPR_rpt"/>
</dbReference>
<evidence type="ECO:0000256" key="3">
    <source>
        <dbReference type="PROSITE-ProRule" id="PRU00708"/>
    </source>
</evidence>
<sequence length="106" mass="11923">MPQSDCSTGRKVGACPLTSSLIVMINGCFSNGFPTLGFEMYNEMKQSGVCLNLYTCNVLISECCREQDFCFAFQLFDEMSQKGILLNIVMYNFSDWWVLQAKQGKG</sequence>
<evidence type="ECO:0000313" key="4">
    <source>
        <dbReference type="EMBL" id="KAG6527677.1"/>
    </source>
</evidence>
<dbReference type="PANTHER" id="PTHR47941">
    <property type="entry name" value="PENTATRICOPEPTIDE REPEAT-CONTAINING PROTEIN 3, MITOCHONDRIAL"/>
    <property type="match status" value="1"/>
</dbReference>
<name>A0A8J5HYH6_ZINOF</name>
<comment type="caution">
    <text evidence="4">The sequence shown here is derived from an EMBL/GenBank/DDBJ whole genome shotgun (WGS) entry which is preliminary data.</text>
</comment>
<proteinExistence type="inferred from homology"/>
<organism evidence="4 5">
    <name type="scientific">Zingiber officinale</name>
    <name type="common">Ginger</name>
    <name type="synonym">Amomum zingiber</name>
    <dbReference type="NCBI Taxonomy" id="94328"/>
    <lineage>
        <taxon>Eukaryota</taxon>
        <taxon>Viridiplantae</taxon>
        <taxon>Streptophyta</taxon>
        <taxon>Embryophyta</taxon>
        <taxon>Tracheophyta</taxon>
        <taxon>Spermatophyta</taxon>
        <taxon>Magnoliopsida</taxon>
        <taxon>Liliopsida</taxon>
        <taxon>Zingiberales</taxon>
        <taxon>Zingiberaceae</taxon>
        <taxon>Zingiber</taxon>
    </lineage>
</organism>
<reference evidence="4 5" key="1">
    <citation type="submission" date="2020-08" db="EMBL/GenBank/DDBJ databases">
        <title>Plant Genome Project.</title>
        <authorList>
            <person name="Zhang R.-G."/>
        </authorList>
    </citation>
    <scope>NUCLEOTIDE SEQUENCE [LARGE SCALE GENOMIC DNA]</scope>
    <source>
        <tissue evidence="4">Rhizome</tissue>
    </source>
</reference>
<feature type="repeat" description="PPR" evidence="3">
    <location>
        <begin position="52"/>
        <end position="86"/>
    </location>
</feature>